<proteinExistence type="predicted"/>
<dbReference type="SUPFAM" id="SSF101898">
    <property type="entry name" value="NHL repeat"/>
    <property type="match status" value="1"/>
</dbReference>
<accession>A0A150QZ96</accession>
<organism evidence="1 2">
    <name type="scientific">Sorangium cellulosum</name>
    <name type="common">Polyangium cellulosum</name>
    <dbReference type="NCBI Taxonomy" id="56"/>
    <lineage>
        <taxon>Bacteria</taxon>
        <taxon>Pseudomonadati</taxon>
        <taxon>Myxococcota</taxon>
        <taxon>Polyangia</taxon>
        <taxon>Polyangiales</taxon>
        <taxon>Polyangiaceae</taxon>
        <taxon>Sorangium</taxon>
    </lineage>
</organism>
<evidence type="ECO:0000313" key="1">
    <source>
        <dbReference type="EMBL" id="KYF73340.1"/>
    </source>
</evidence>
<dbReference type="Proteomes" id="UP000075260">
    <property type="component" value="Unassembled WGS sequence"/>
</dbReference>
<sequence length="224" mass="23082">MNNVYITGSLASSEEARPVEFGGPILELRDDLDGFIVKLDNDGKFKAQQTIRGPGTQLSVDIAADKDDNVIVLANHDGRTAVGIHSTSSVGMTDILVAKLDNQLSCLWNRSLGGSGDETAIELAVAADGTIAVTGRAEGDVDYGGSPLVAAGGVDLPLIKLAPDGAHVWSKLFGDDRNQTSKAVAMLPSGETILGSDIEGGIDVGAGTLYSSGGSDVLLARFGR</sequence>
<dbReference type="AlphaFoldDB" id="A0A150QZ96"/>
<name>A0A150QZ96_SORCE</name>
<evidence type="ECO:0000313" key="2">
    <source>
        <dbReference type="Proteomes" id="UP000075260"/>
    </source>
</evidence>
<dbReference type="EMBL" id="JEMA01000197">
    <property type="protein sequence ID" value="KYF73340.1"/>
    <property type="molecule type" value="Genomic_DNA"/>
</dbReference>
<reference evidence="1 2" key="1">
    <citation type="submission" date="2014-02" db="EMBL/GenBank/DDBJ databases">
        <title>The small core and large imbalanced accessory genome model reveals a collaborative survival strategy of Sorangium cellulosum strains in nature.</title>
        <authorList>
            <person name="Han K."/>
            <person name="Peng R."/>
            <person name="Blom J."/>
            <person name="Li Y.-Z."/>
        </authorList>
    </citation>
    <scope>NUCLEOTIDE SEQUENCE [LARGE SCALE GENOMIC DNA]</scope>
    <source>
        <strain evidence="1 2">So0008-312</strain>
    </source>
</reference>
<gene>
    <name evidence="1" type="ORF">BE15_01445</name>
</gene>
<comment type="caution">
    <text evidence="1">The sequence shown here is derived from an EMBL/GenBank/DDBJ whole genome shotgun (WGS) entry which is preliminary data.</text>
</comment>
<dbReference type="Gene3D" id="2.80.10.50">
    <property type="match status" value="1"/>
</dbReference>
<dbReference type="PANTHER" id="PTHR35580:SF1">
    <property type="entry name" value="PHYTASE-LIKE DOMAIN-CONTAINING PROTEIN"/>
    <property type="match status" value="1"/>
</dbReference>
<dbReference type="InterPro" id="IPR052918">
    <property type="entry name" value="Motility_Chemotaxis_Reg"/>
</dbReference>
<dbReference type="PANTHER" id="PTHR35580">
    <property type="entry name" value="CELL SURFACE GLYCOPROTEIN (S-LAYER PROTEIN)-LIKE PROTEIN"/>
    <property type="match status" value="1"/>
</dbReference>
<protein>
    <submittedName>
        <fullName evidence="1">Uncharacterized protein</fullName>
    </submittedName>
</protein>